<comment type="caution">
    <text evidence="5">The sequence shown here is derived from an EMBL/GenBank/DDBJ whole genome shotgun (WGS) entry which is preliminary data.</text>
</comment>
<feature type="region of interest" description="Disordered" evidence="4">
    <location>
        <begin position="841"/>
        <end position="862"/>
    </location>
</feature>
<organism evidence="5 6">
    <name type="scientific">Protea cynaroides</name>
    <dbReference type="NCBI Taxonomy" id="273540"/>
    <lineage>
        <taxon>Eukaryota</taxon>
        <taxon>Viridiplantae</taxon>
        <taxon>Streptophyta</taxon>
        <taxon>Embryophyta</taxon>
        <taxon>Tracheophyta</taxon>
        <taxon>Spermatophyta</taxon>
        <taxon>Magnoliopsida</taxon>
        <taxon>Proteales</taxon>
        <taxon>Proteaceae</taxon>
        <taxon>Protea</taxon>
    </lineage>
</organism>
<feature type="compositionally biased region" description="Basic and acidic residues" evidence="4">
    <location>
        <begin position="852"/>
        <end position="862"/>
    </location>
</feature>
<comment type="similarity">
    <text evidence="1">Belongs to the SMG8 family.</text>
</comment>
<evidence type="ECO:0000256" key="1">
    <source>
        <dbReference type="ARBA" id="ARBA00006443"/>
    </source>
</evidence>
<dbReference type="EMBL" id="JAMYWD010000002">
    <property type="protein sequence ID" value="KAJ4979919.1"/>
    <property type="molecule type" value="Genomic_DNA"/>
</dbReference>
<evidence type="ECO:0000256" key="4">
    <source>
        <dbReference type="SAM" id="MobiDB-lite"/>
    </source>
</evidence>
<dbReference type="PANTHER" id="PTHR13091:SF0">
    <property type="entry name" value="NONSENSE-MEDIATED MRNA DECAY FACTOR SMG8"/>
    <property type="match status" value="1"/>
</dbReference>
<accession>A0A9Q0R1T9</accession>
<keyword evidence="2" id="KW-0866">Nonsense-mediated mRNA decay</keyword>
<sequence>MDTPNPSSLRVLIRPSSSTATVSSSASAIISSSLSSASTTSTFTPALTTSTLVPPLSSAAPLAINPSASSSSSTSTSASASSQILSSEGGVVVVGFIGRREDDVTQLINRILDANIFGSGNLDKRFPVLSRSTGEEVLGQAAKDWFRRRRISYHHDEEKGILFLQLSSIQCPAFERLLESSSGFESVVEECESGDLQGMLVMFSVCHVIIFLQEGSRFDTQILKKLRMLQAAKHALVPFVKSRIIPLFTSKYSSSSSSQPTVPVTSSNNSSPNRSVSITGRHTSAISLMSGLGSYASLFPGQCTPVILFVFLDDFSDGLTQVEESSDTLSSNQTSGLNGISRPSLSMKGSSSVVMLARPMSKSEGGLKKKLQSSLEAQIRFLIKKCRTLSGSEVSHSGSRGGGSVNSAPLFSLEASRAVALLDRLTNQKGESLDFAAGIVDDVINTKASSDTLLLESLNQSANKEDIQSIKEFIYRQSDTLRGRGGLSTSTSSGSAAGGGMVAVAAAAAAASAASGKSFTTPPELPTLENWLLSSQLIVDAVLSARRRCLDENEFSKRKPPRRNAASSKVDGVASGGTDPREAAVSWLESGKGLNMKFSTAWCRRALPAAKEVYLSDLPACYPTSLHEAHLQKALRAFRSMVKGPAVHSFSKKLEEECTSIWRSERQLCDAVSLTGKPCMHQRHNVEIGGSLLGAEVKQHSSGFVFLHACACGRSRRLRDDPFDFETANDTLSFLPECDSPLPALQIPKVSNPNPILPSSWSLIRLGGARYYEPSKGLLQSGFCSSEKFLLKWTILLEKPKKLKTLSAGTSHKGAVVMSEESKVESMEEVKNASGAQSFQVEVQNGVKSQRKHTDNDYDDKKISFGRGLPHFTMRKPFSEVVAGSVAADSAFPPLQQRKQPLVASEKGIKRSGARNKSEQQVHATADSEEFQKSEDLSSVQESLNGIRTNDDTDSDPFLQIGSNVVPMNMNGSGKIKPSTSVKHAVVYVGFEHECSHGHRFILTPEHLNGLGYPYSSPEDSNVPSCWESSERKVEEQSNLTKNGGREKAYPHLNEMAGTAVNKVRTSNKSKETMAGGNQYWNGTLLKSVEDVEESLQSITLDDRGSAFSLLNRNLPLYMNCLHCRKSRNKKDTQNIKFASTISQLQRIFLVTPPFPIVLATSPVIQFESSCLPPSVPDKDQQSKFNLGCRVILPPESFLTLRLPFVYGVQLEDGSLHPLKCLEHPPEVTAWITKGTTLQLAKPDHQLHHSASGLGCSWIIVLRMIGELHTKGGERERKRQSILISPG</sequence>
<gene>
    <name evidence="5" type="ORF">NE237_010699</name>
</gene>
<dbReference type="InterPro" id="IPR019354">
    <property type="entry name" value="SMG8-like"/>
</dbReference>
<name>A0A9Q0R1T9_9MAGN</name>
<proteinExistence type="inferred from homology"/>
<feature type="region of interest" description="Disordered" evidence="4">
    <location>
        <begin position="251"/>
        <end position="276"/>
    </location>
</feature>
<evidence type="ECO:0000313" key="5">
    <source>
        <dbReference type="EMBL" id="KAJ4979919.1"/>
    </source>
</evidence>
<dbReference type="Proteomes" id="UP001141806">
    <property type="component" value="Unassembled WGS sequence"/>
</dbReference>
<evidence type="ECO:0000256" key="3">
    <source>
        <dbReference type="ARBA" id="ARBA00029509"/>
    </source>
</evidence>
<evidence type="ECO:0000313" key="6">
    <source>
        <dbReference type="Proteomes" id="UP001141806"/>
    </source>
</evidence>
<feature type="region of interest" description="Disordered" evidence="4">
    <location>
        <begin position="554"/>
        <end position="579"/>
    </location>
</feature>
<reference evidence="5" key="1">
    <citation type="journal article" date="2023" name="Plant J.">
        <title>The genome of the king protea, Protea cynaroides.</title>
        <authorList>
            <person name="Chang J."/>
            <person name="Duong T.A."/>
            <person name="Schoeman C."/>
            <person name="Ma X."/>
            <person name="Roodt D."/>
            <person name="Barker N."/>
            <person name="Li Z."/>
            <person name="Van de Peer Y."/>
            <person name="Mizrachi E."/>
        </authorList>
    </citation>
    <scope>NUCLEOTIDE SEQUENCE</scope>
    <source>
        <tissue evidence="5">Young leaves</tissue>
    </source>
</reference>
<feature type="compositionally biased region" description="Low complexity" evidence="4">
    <location>
        <begin position="253"/>
        <end position="276"/>
    </location>
</feature>
<evidence type="ECO:0000256" key="2">
    <source>
        <dbReference type="ARBA" id="ARBA00023161"/>
    </source>
</evidence>
<dbReference type="GO" id="GO:0000184">
    <property type="term" value="P:nuclear-transcribed mRNA catabolic process, nonsense-mediated decay"/>
    <property type="evidence" value="ECO:0007669"/>
    <property type="project" value="UniProtKB-KW"/>
</dbReference>
<dbReference type="Pfam" id="PF10220">
    <property type="entry name" value="Smg8_Smg9"/>
    <property type="match status" value="4"/>
</dbReference>
<feature type="region of interest" description="Disordered" evidence="4">
    <location>
        <begin position="897"/>
        <end position="942"/>
    </location>
</feature>
<dbReference type="OrthoDB" id="63589at2759"/>
<keyword evidence="6" id="KW-1185">Reference proteome</keyword>
<protein>
    <recommendedName>
        <fullName evidence="3">Nonsense-mediated mRNA decay factor SMG8</fullName>
    </recommendedName>
</protein>
<dbReference type="PANTHER" id="PTHR13091">
    <property type="entry name" value="AMPLIFIED IN BREAST CANCER 2-RELATED"/>
    <property type="match status" value="1"/>
</dbReference>